<proteinExistence type="predicted"/>
<evidence type="ECO:0000313" key="3">
    <source>
        <dbReference type="Proteomes" id="UP001595075"/>
    </source>
</evidence>
<feature type="signal peptide" evidence="1">
    <location>
        <begin position="1"/>
        <end position="26"/>
    </location>
</feature>
<keyword evidence="1" id="KW-0732">Signal</keyword>
<sequence>MFLVSIFLPPTLLLAMVLASMIPSEASISYVVEIGMASPKPSINTASDYDTIETSISSTSKSPSSTTIITTTMTISSVTTASPRSVTEVVAISSMTDDPSGIWIPDTETGVSTSTYCADKTAKHTLTALSTFSTCTTSTKFKPETKTHTKPKHSNIPPPCTVHSTLPFPTGKEFAHPYDVASKRHLCTNRYRLLRRIMGIGSCTIPEPMLISIPGQEHSTGPCMAYPIGTGSSSIIASTSSSSSSSLTTTSKLSSLSSTLSSSASSTPDFKTMAHTTTLGSTSPAAESYLTTLSSSAGASVASTSQVPVSIQTFAAVPEEEMTGELIAGKRPACGTGRGGMGCPAIDDGM</sequence>
<feature type="chain" id="PRO_5047404658" evidence="1">
    <location>
        <begin position="27"/>
        <end position="350"/>
    </location>
</feature>
<dbReference type="Proteomes" id="UP001595075">
    <property type="component" value="Unassembled WGS sequence"/>
</dbReference>
<organism evidence="2 3">
    <name type="scientific">Oculimacula yallundae</name>
    <dbReference type="NCBI Taxonomy" id="86028"/>
    <lineage>
        <taxon>Eukaryota</taxon>
        <taxon>Fungi</taxon>
        <taxon>Dikarya</taxon>
        <taxon>Ascomycota</taxon>
        <taxon>Pezizomycotina</taxon>
        <taxon>Leotiomycetes</taxon>
        <taxon>Helotiales</taxon>
        <taxon>Ploettnerulaceae</taxon>
        <taxon>Oculimacula</taxon>
    </lineage>
</organism>
<name>A0ABR4CIC9_9HELO</name>
<reference evidence="2 3" key="1">
    <citation type="journal article" date="2024" name="Commun. Biol.">
        <title>Comparative genomic analysis of thermophilic fungi reveals convergent evolutionary adaptations and gene losses.</title>
        <authorList>
            <person name="Steindorff A.S."/>
            <person name="Aguilar-Pontes M.V."/>
            <person name="Robinson A.J."/>
            <person name="Andreopoulos B."/>
            <person name="LaButti K."/>
            <person name="Kuo A."/>
            <person name="Mondo S."/>
            <person name="Riley R."/>
            <person name="Otillar R."/>
            <person name="Haridas S."/>
            <person name="Lipzen A."/>
            <person name="Grimwood J."/>
            <person name="Schmutz J."/>
            <person name="Clum A."/>
            <person name="Reid I.D."/>
            <person name="Moisan M.C."/>
            <person name="Butler G."/>
            <person name="Nguyen T.T.M."/>
            <person name="Dewar K."/>
            <person name="Conant G."/>
            <person name="Drula E."/>
            <person name="Henrissat B."/>
            <person name="Hansel C."/>
            <person name="Singer S."/>
            <person name="Hutchinson M.I."/>
            <person name="de Vries R.P."/>
            <person name="Natvig D.O."/>
            <person name="Powell A.J."/>
            <person name="Tsang A."/>
            <person name="Grigoriev I.V."/>
        </authorList>
    </citation>
    <scope>NUCLEOTIDE SEQUENCE [LARGE SCALE GENOMIC DNA]</scope>
    <source>
        <strain evidence="2 3">CBS 494.80</strain>
    </source>
</reference>
<evidence type="ECO:0000313" key="2">
    <source>
        <dbReference type="EMBL" id="KAL2068948.1"/>
    </source>
</evidence>
<comment type="caution">
    <text evidence="2">The sequence shown here is derived from an EMBL/GenBank/DDBJ whole genome shotgun (WGS) entry which is preliminary data.</text>
</comment>
<evidence type="ECO:0000256" key="1">
    <source>
        <dbReference type="SAM" id="SignalP"/>
    </source>
</evidence>
<keyword evidence="3" id="KW-1185">Reference proteome</keyword>
<gene>
    <name evidence="2" type="ORF">VTL71DRAFT_15286</name>
</gene>
<dbReference type="EMBL" id="JAZHXI010000008">
    <property type="protein sequence ID" value="KAL2068948.1"/>
    <property type="molecule type" value="Genomic_DNA"/>
</dbReference>
<accession>A0ABR4CIC9</accession>
<protein>
    <submittedName>
        <fullName evidence="2">Uncharacterized protein</fullName>
    </submittedName>
</protein>